<dbReference type="CDD" id="cd03263">
    <property type="entry name" value="ABC_subfamily_A"/>
    <property type="match status" value="2"/>
</dbReference>
<dbReference type="Pfam" id="PF23321">
    <property type="entry name" value="R1_ABCA1"/>
    <property type="match status" value="1"/>
</dbReference>
<organism evidence="10 11">
    <name type="scientific">Adineta steineri</name>
    <dbReference type="NCBI Taxonomy" id="433720"/>
    <lineage>
        <taxon>Eukaryota</taxon>
        <taxon>Metazoa</taxon>
        <taxon>Spiralia</taxon>
        <taxon>Gnathifera</taxon>
        <taxon>Rotifera</taxon>
        <taxon>Eurotatoria</taxon>
        <taxon>Bdelloidea</taxon>
        <taxon>Adinetida</taxon>
        <taxon>Adinetidae</taxon>
        <taxon>Adineta</taxon>
    </lineage>
</organism>
<evidence type="ECO:0000256" key="1">
    <source>
        <dbReference type="ARBA" id="ARBA00004141"/>
    </source>
</evidence>
<dbReference type="Proteomes" id="UP000663868">
    <property type="component" value="Unassembled WGS sequence"/>
</dbReference>
<evidence type="ECO:0000256" key="8">
    <source>
        <dbReference type="SAM" id="Phobius"/>
    </source>
</evidence>
<feature type="transmembrane region" description="Helical" evidence="8">
    <location>
        <begin position="946"/>
        <end position="965"/>
    </location>
</feature>
<dbReference type="GO" id="GO:0005524">
    <property type="term" value="F:ATP binding"/>
    <property type="evidence" value="ECO:0007669"/>
    <property type="project" value="UniProtKB-KW"/>
</dbReference>
<evidence type="ECO:0000256" key="2">
    <source>
        <dbReference type="ARBA" id="ARBA00022692"/>
    </source>
</evidence>
<keyword evidence="4" id="KW-0067">ATP-binding</keyword>
<comment type="subcellular location">
    <subcellularLocation>
        <location evidence="1">Membrane</location>
        <topology evidence="1">Multi-pass membrane protein</topology>
    </subcellularLocation>
</comment>
<feature type="transmembrane region" description="Helical" evidence="8">
    <location>
        <begin position="357"/>
        <end position="380"/>
    </location>
</feature>
<dbReference type="InterPro" id="IPR003593">
    <property type="entry name" value="AAA+_ATPase"/>
</dbReference>
<keyword evidence="3" id="KW-0547">Nucleotide-binding</keyword>
<protein>
    <recommendedName>
        <fullName evidence="9">ABC transporter domain-containing protein</fullName>
    </recommendedName>
</protein>
<dbReference type="InterPro" id="IPR056264">
    <property type="entry name" value="R2_ABCA1-4-like"/>
</dbReference>
<dbReference type="PROSITE" id="PS00211">
    <property type="entry name" value="ABC_TRANSPORTER_1"/>
    <property type="match status" value="1"/>
</dbReference>
<dbReference type="InterPro" id="IPR027417">
    <property type="entry name" value="P-loop_NTPase"/>
</dbReference>
<dbReference type="InterPro" id="IPR013525">
    <property type="entry name" value="ABC2_TM"/>
</dbReference>
<keyword evidence="2 8" id="KW-0812">Transmembrane</keyword>
<feature type="compositionally biased region" description="Low complexity" evidence="7">
    <location>
        <begin position="2066"/>
        <end position="2092"/>
    </location>
</feature>
<feature type="transmembrane region" description="Helical" evidence="8">
    <location>
        <begin position="464"/>
        <end position="482"/>
    </location>
</feature>
<evidence type="ECO:0000256" key="4">
    <source>
        <dbReference type="ARBA" id="ARBA00022840"/>
    </source>
</evidence>
<dbReference type="SUPFAM" id="SSF52540">
    <property type="entry name" value="P-loop containing nucleoside triphosphate hydrolases"/>
    <property type="match status" value="2"/>
</dbReference>
<feature type="transmembrane region" description="Helical" evidence="8">
    <location>
        <begin position="320"/>
        <end position="337"/>
    </location>
</feature>
<keyword evidence="5 8" id="KW-1133">Transmembrane helix</keyword>
<feature type="transmembrane region" description="Helical" evidence="8">
    <location>
        <begin position="1191"/>
        <end position="1211"/>
    </location>
</feature>
<dbReference type="GO" id="GO:0016020">
    <property type="term" value="C:membrane"/>
    <property type="evidence" value="ECO:0007669"/>
    <property type="project" value="UniProtKB-SubCell"/>
</dbReference>
<dbReference type="PANTHER" id="PTHR19229:SF250">
    <property type="entry name" value="ABC TRANSPORTER DOMAIN-CONTAINING PROTEIN-RELATED"/>
    <property type="match status" value="1"/>
</dbReference>
<dbReference type="SMART" id="SM00382">
    <property type="entry name" value="AAA"/>
    <property type="match status" value="2"/>
</dbReference>
<dbReference type="InterPro" id="IPR026082">
    <property type="entry name" value="ABCA"/>
</dbReference>
<dbReference type="EMBL" id="CAJOBB010000096">
    <property type="protein sequence ID" value="CAF3559363.1"/>
    <property type="molecule type" value="Genomic_DNA"/>
</dbReference>
<comment type="caution">
    <text evidence="10">The sequence shown here is derived from an EMBL/GenBank/DDBJ whole genome shotgun (WGS) entry which is preliminary data.</text>
</comment>
<keyword evidence="6 8" id="KW-0472">Membrane</keyword>
<feature type="transmembrane region" description="Helical" evidence="8">
    <location>
        <begin position="1231"/>
        <end position="1252"/>
    </location>
</feature>
<accession>A0A818KFK0</accession>
<feature type="transmembrane region" description="Helical" evidence="8">
    <location>
        <begin position="386"/>
        <end position="404"/>
    </location>
</feature>
<evidence type="ECO:0000259" key="9">
    <source>
        <dbReference type="PROSITE" id="PS50893"/>
    </source>
</evidence>
<dbReference type="InterPro" id="IPR003439">
    <property type="entry name" value="ABC_transporter-like_ATP-bd"/>
</dbReference>
<evidence type="ECO:0000256" key="6">
    <source>
        <dbReference type="ARBA" id="ARBA00023136"/>
    </source>
</evidence>
<feature type="domain" description="ABC transporter" evidence="9">
    <location>
        <begin position="542"/>
        <end position="778"/>
    </location>
</feature>
<dbReference type="FunFam" id="3.40.50.300:FF:000933">
    <property type="entry name" value="ABC transporter A family member 7"/>
    <property type="match status" value="1"/>
</dbReference>
<evidence type="ECO:0000313" key="10">
    <source>
        <dbReference type="EMBL" id="CAF3559363.1"/>
    </source>
</evidence>
<feature type="transmembrane region" description="Helical" evidence="8">
    <location>
        <begin position="54"/>
        <end position="74"/>
    </location>
</feature>
<name>A0A818KFK0_9BILA</name>
<feature type="transmembrane region" description="Helical" evidence="8">
    <location>
        <begin position="1362"/>
        <end position="1383"/>
    </location>
</feature>
<reference evidence="10" key="1">
    <citation type="submission" date="2021-02" db="EMBL/GenBank/DDBJ databases">
        <authorList>
            <person name="Nowell W R."/>
        </authorList>
    </citation>
    <scope>NUCLEOTIDE SEQUENCE</scope>
</reference>
<dbReference type="GO" id="GO:0140359">
    <property type="term" value="F:ABC-type transporter activity"/>
    <property type="evidence" value="ECO:0007669"/>
    <property type="project" value="InterPro"/>
</dbReference>
<dbReference type="Pfam" id="PF12698">
    <property type="entry name" value="ABC2_membrane_3"/>
    <property type="match status" value="2"/>
</dbReference>
<dbReference type="InterPro" id="IPR017871">
    <property type="entry name" value="ABC_transporter-like_CS"/>
</dbReference>
<dbReference type="PROSITE" id="PS50893">
    <property type="entry name" value="ABC_TRANSPORTER_2"/>
    <property type="match status" value="2"/>
</dbReference>
<evidence type="ECO:0000256" key="7">
    <source>
        <dbReference type="SAM" id="MobiDB-lite"/>
    </source>
</evidence>
<evidence type="ECO:0000256" key="3">
    <source>
        <dbReference type="ARBA" id="ARBA00022741"/>
    </source>
</evidence>
<feature type="transmembrane region" description="Helical" evidence="8">
    <location>
        <begin position="1259"/>
        <end position="1282"/>
    </location>
</feature>
<dbReference type="Gene3D" id="3.40.50.300">
    <property type="entry name" value="P-loop containing nucleotide triphosphate hydrolases"/>
    <property type="match status" value="2"/>
</dbReference>
<dbReference type="PANTHER" id="PTHR19229">
    <property type="entry name" value="ATP-BINDING CASSETTE TRANSPORTER SUBFAMILY A ABCA"/>
    <property type="match status" value="1"/>
</dbReference>
<evidence type="ECO:0000256" key="5">
    <source>
        <dbReference type="ARBA" id="ARBA00022989"/>
    </source>
</evidence>
<proteinExistence type="predicted"/>
<dbReference type="Pfam" id="PF00005">
    <property type="entry name" value="ABC_tran"/>
    <property type="match status" value="2"/>
</dbReference>
<dbReference type="FunFam" id="3.40.50.300:FF:000327">
    <property type="entry name" value="ATP-binding cassette sub-family A member 3"/>
    <property type="match status" value="1"/>
</dbReference>
<sequence length="2160" mass="243078">MAPKIHVASSHPSKMNMDDDYGNRSRGLRRVGRHYLLLLWKNFILAKRMPKQTLVEILVPVFFGFILLGIRHVVKSETFKNDTVFPPFSIDKLPTFQTGAVSMIGYTSNTSFHTDVMDRVAHKLGLYVQEFSDEDALVKEINKNMPQSIFIGGVVFTNTDSEFNITYKIRLSATLRNAGSGGIFNGDNNWKTILLYPLFPIVGPRSSNDSKGGTPGYYREGFLAIQRAVDMSILEELNPTFNSSNVNIKLQRYPYPPYKGDNFVLVIQIWFPFLLVMSYIFAAIITVKNIVYEKENGLKVAMTIMGLNSWIHWASWFTRSLIFLIIADILIAVCYIVKVPLKNGDPSSVIGESDITLVFFFLFTYSITSICFMFLISTFFDKANSAAAGTGGLWFLSYLPYAFIQPRYETMTRAAKMGTCLLHNIGLSLGAQLIGQFEGKGTGLQWSMFNEPVSVDDNFTMQDVIIMLYIDAAIYLLFALYIENIWPGQYGIPKSFYYPFQLSYWRGYTTSNVHVSDEFIDEAENNNSAAFESEPVDKELGVQLNNVSKTYSFLLNNRPPVHAVQNLSMNIYRGQLTALLGHNGAGKSTTISMITGLIPPTSGQIIVNGYDIATSMDKVRDNLGLCPQYNILFDHLTVREHLKLFATLKGHPSNDINNEIEKMVKDLRLSDKLDTLSSSLSGGMKRKLSVGIALIANSKVVILDEPTSGMDPAARRSTWDMLQRFRMDRTILFTTHFMDEADILGDRIAIMGDGRARCCGSSFFLKTQHGIGSHLILSKDARSDAADILKLVQKHIPEAKLESAISAECKILLPYGSSAKFPGLFEDLEQHTNDLQIFSIGLSETSMEEVFMKIVEADEPDEIVTTNSHQLDNNGYAHTESGSMNEEVSVPLDNLHQSMNGMKIIPSQRRLSVFDTEIQKNTGTTLMFQQFYALLLKRITNSKRNYLVFFCAILPVLFVIISLIIDQQIPQPGDSPPLLMSLNRYESTNVPYVYDPNEALSTDFIRSYEYHLQQASKVPTLIDLTSNTTRPCHDGKTTDIISYLACIGRRSLLELSDRYLIGANVHVNSSDDTIDVTGLFNNQPFHVPPLTLNYITNALLKQYSTTSTMNTTIHVVNHPLPRSLTETISDFQSQQFFGFRMASSIVFGLGFLMAAYTVFLIKERVSKAKHLQFLSGADGFSFWFSTFIWDLFYYTLAILLIYIVWTIFYLAGVAKDDLAVYLTKGRLGYSVLLYVLYGFSQIPMTYLFTYLFRIPASGFAWITIYNIITSQATLLAIVILSIPQLELLDIANILEWVFLLLFPNYCLGQGLNDIYQNSFLVQLCEPLVPLCPFLPNPCCKDTCGTNCVSWTTNYLSWEKPGIGRFLVFMILQSVVSFAILLLIDYRILPKMWYFIKRCCRFNSVSNNTEHIPNHTVSGLVITTDNIQVAHEDEDVKEEAERIQNTHYNELMLTDVLVLNQVEKVYNGVFHAVDQLSVGVKKSECFGLLGVNGAGKTTTFKMITGDETIDAGTIILDSLSLSKDMRRAQQRMGYCPQFDALIDLLTGEETLYMFARLRGVKEFLIPNIVKSLITLMNLRKHANKPVYAYSGGNKRKLSAAVALIGDPAIVFLDEPTTGMDPKARRHFWNAIAQFRDHGKPIILTSHSMEECEALCTRLAIMVNGKFKCLGSIQHLKSKFGSGYTLMAKLNVFDENSVTGFYAVIQKSFPNSHLKEAYEGFIHIHINQAELSLAALFRVIESCKETFSIENYTVSQTTLEQVFLNFALSQLDPDELLRRMRTEKSWTTNFIKLDVLAELASSQKPIVNDSSIKQEFETSNDETNLSLSISSSSSSSSLLNSSIKSEGAISTNENTNTSLSPTFVLKTTQKGKPCILLDGHRYKHRRDNLDGSMSWTCTHELCSASVRTFGERVVRRNDDHLHGRTLRVDPQQEFLSRLKKRAAEDTVTIPRIYDEELARSVDEHSPEIRSHLPSFSSVKSTLYRHRQRGQRNQASKLIKTELNIDCKSSSINSTTNTSGWNTLPPKKRPLTINVDCLPTPSPSSCCSSSSYSYLSSESQHGEKRRKYSSSSSTTFTEDSTNNTNNNNNNNNNNNTSAQMAVAAALESQQLIAKFLSNPYNLLLAQNYFAKYSTTFADNPHFMLMHAYALVLSSLQQQQQQLM</sequence>
<dbReference type="GO" id="GO:0005319">
    <property type="term" value="F:lipid transporter activity"/>
    <property type="evidence" value="ECO:0007669"/>
    <property type="project" value="TreeGrafter"/>
</dbReference>
<evidence type="ECO:0000313" key="11">
    <source>
        <dbReference type="Proteomes" id="UP000663868"/>
    </source>
</evidence>
<feature type="transmembrane region" description="Helical" evidence="8">
    <location>
        <begin position="1137"/>
        <end position="1161"/>
    </location>
</feature>
<feature type="region of interest" description="Disordered" evidence="7">
    <location>
        <begin position="2055"/>
        <end position="2092"/>
    </location>
</feature>
<feature type="region of interest" description="Disordered" evidence="7">
    <location>
        <begin position="1"/>
        <end position="21"/>
    </location>
</feature>
<dbReference type="Gene3D" id="2.20.25.240">
    <property type="match status" value="1"/>
</dbReference>
<dbReference type="GO" id="GO:0016887">
    <property type="term" value="F:ATP hydrolysis activity"/>
    <property type="evidence" value="ECO:0007669"/>
    <property type="project" value="InterPro"/>
</dbReference>
<feature type="transmembrane region" description="Helical" evidence="8">
    <location>
        <begin position="263"/>
        <end position="285"/>
    </location>
</feature>
<feature type="domain" description="ABC transporter" evidence="9">
    <location>
        <begin position="1456"/>
        <end position="1687"/>
    </location>
</feature>
<gene>
    <name evidence="10" type="ORF">KXQ929_LOCUS3060</name>
</gene>